<feature type="domain" description="Phosphoribosyltransferase" evidence="7">
    <location>
        <begin position="37"/>
        <end position="88"/>
    </location>
</feature>
<dbReference type="InterPro" id="IPR005946">
    <property type="entry name" value="Rib-P_diPkinase"/>
</dbReference>
<dbReference type="SUPFAM" id="SSF53271">
    <property type="entry name" value="PRTase-like"/>
    <property type="match status" value="1"/>
</dbReference>
<evidence type="ECO:0000256" key="4">
    <source>
        <dbReference type="ARBA" id="ARBA00022777"/>
    </source>
</evidence>
<dbReference type="EMBL" id="JBHSWE010000001">
    <property type="protein sequence ID" value="MFC6669413.1"/>
    <property type="molecule type" value="Genomic_DNA"/>
</dbReference>
<dbReference type="Pfam" id="PF00156">
    <property type="entry name" value="Pribosyltran"/>
    <property type="match status" value="1"/>
</dbReference>
<keyword evidence="2" id="KW-0808">Transferase</keyword>
<evidence type="ECO:0000256" key="3">
    <source>
        <dbReference type="ARBA" id="ARBA00022741"/>
    </source>
</evidence>
<dbReference type="Proteomes" id="UP001596422">
    <property type="component" value="Unassembled WGS sequence"/>
</dbReference>
<dbReference type="GO" id="GO:0016757">
    <property type="term" value="F:glycosyltransferase activity"/>
    <property type="evidence" value="ECO:0007669"/>
    <property type="project" value="UniProtKB-KW"/>
</dbReference>
<evidence type="ECO:0000313" key="8">
    <source>
        <dbReference type="EMBL" id="MFC6669413.1"/>
    </source>
</evidence>
<dbReference type="Gene3D" id="3.40.50.2020">
    <property type="match status" value="2"/>
</dbReference>
<dbReference type="EC" id="2.7.6.1" evidence="1"/>
<dbReference type="InterPro" id="IPR000836">
    <property type="entry name" value="PRTase_dom"/>
</dbReference>
<keyword evidence="9" id="KW-1185">Reference proteome</keyword>
<dbReference type="CDD" id="cd06223">
    <property type="entry name" value="PRTases_typeI"/>
    <property type="match status" value="1"/>
</dbReference>
<keyword evidence="5" id="KW-0067">ATP-binding</keyword>
<evidence type="ECO:0000256" key="2">
    <source>
        <dbReference type="ARBA" id="ARBA00022679"/>
    </source>
</evidence>
<sequence length="122" mass="13256">MGVRGGAARRSPCQILRKERQGDYEVDILPPDVTPWQDHQPVLVDDIVSSGRTLLATLEHLRTAGMPRATCIAVHGLFAGDAYERLQQKAEVLTTDTVPHPSNAISVANALASACREWLGKT</sequence>
<evidence type="ECO:0000256" key="6">
    <source>
        <dbReference type="ARBA" id="ARBA00049535"/>
    </source>
</evidence>
<dbReference type="InterPro" id="IPR029057">
    <property type="entry name" value="PRTase-like"/>
</dbReference>
<gene>
    <name evidence="8" type="ORF">ACFQDL_04345</name>
</gene>
<evidence type="ECO:0000259" key="7">
    <source>
        <dbReference type="Pfam" id="PF00156"/>
    </source>
</evidence>
<dbReference type="PANTHER" id="PTHR10210:SF32">
    <property type="entry name" value="RIBOSE-PHOSPHATE PYROPHOSPHOKINASE 2"/>
    <property type="match status" value="1"/>
</dbReference>
<evidence type="ECO:0000256" key="1">
    <source>
        <dbReference type="ARBA" id="ARBA00013247"/>
    </source>
</evidence>
<dbReference type="RefSeq" id="WP_379907970.1">
    <property type="nucleotide sequence ID" value="NZ_JBHSWE010000001.1"/>
</dbReference>
<reference evidence="9" key="1">
    <citation type="journal article" date="2019" name="Int. J. Syst. Evol. Microbiol.">
        <title>The Global Catalogue of Microorganisms (GCM) 10K type strain sequencing project: providing services to taxonomists for standard genome sequencing and annotation.</title>
        <authorList>
            <consortium name="The Broad Institute Genomics Platform"/>
            <consortium name="The Broad Institute Genome Sequencing Center for Infectious Disease"/>
            <person name="Wu L."/>
            <person name="Ma J."/>
        </authorList>
    </citation>
    <scope>NUCLEOTIDE SEQUENCE [LARGE SCALE GENOMIC DNA]</scope>
    <source>
        <strain evidence="9">NBRC 111756</strain>
    </source>
</reference>
<keyword evidence="8" id="KW-0328">Glycosyltransferase</keyword>
<dbReference type="PANTHER" id="PTHR10210">
    <property type="entry name" value="RIBOSE-PHOSPHATE DIPHOSPHOKINASE FAMILY MEMBER"/>
    <property type="match status" value="1"/>
</dbReference>
<keyword evidence="4" id="KW-0418">Kinase</keyword>
<accession>A0ABW1ZW57</accession>
<proteinExistence type="predicted"/>
<name>A0ABW1ZW57_9GAMM</name>
<comment type="catalytic activity">
    <reaction evidence="6">
        <text>D-ribose 5-phosphate + ATP = 5-phospho-alpha-D-ribose 1-diphosphate + AMP + H(+)</text>
        <dbReference type="Rhea" id="RHEA:15609"/>
        <dbReference type="ChEBI" id="CHEBI:15378"/>
        <dbReference type="ChEBI" id="CHEBI:30616"/>
        <dbReference type="ChEBI" id="CHEBI:58017"/>
        <dbReference type="ChEBI" id="CHEBI:78346"/>
        <dbReference type="ChEBI" id="CHEBI:456215"/>
        <dbReference type="EC" id="2.7.6.1"/>
    </reaction>
</comment>
<evidence type="ECO:0000313" key="9">
    <source>
        <dbReference type="Proteomes" id="UP001596422"/>
    </source>
</evidence>
<comment type="caution">
    <text evidence="8">The sequence shown here is derived from an EMBL/GenBank/DDBJ whole genome shotgun (WGS) entry which is preliminary data.</text>
</comment>
<keyword evidence="3" id="KW-0547">Nucleotide-binding</keyword>
<protein>
    <recommendedName>
        <fullName evidence="1">ribose-phosphate diphosphokinase</fullName>
        <ecNumber evidence="1">2.7.6.1</ecNumber>
    </recommendedName>
</protein>
<organism evidence="8 9">
    <name type="scientific">Marinobacterium aestuariivivens</name>
    <dbReference type="NCBI Taxonomy" id="1698799"/>
    <lineage>
        <taxon>Bacteria</taxon>
        <taxon>Pseudomonadati</taxon>
        <taxon>Pseudomonadota</taxon>
        <taxon>Gammaproteobacteria</taxon>
        <taxon>Oceanospirillales</taxon>
        <taxon>Oceanospirillaceae</taxon>
        <taxon>Marinobacterium</taxon>
    </lineage>
</organism>
<evidence type="ECO:0000256" key="5">
    <source>
        <dbReference type="ARBA" id="ARBA00022840"/>
    </source>
</evidence>